<dbReference type="EMBL" id="CP019471">
    <property type="protein sequence ID" value="UQC74678.1"/>
    <property type="molecule type" value="Genomic_DNA"/>
</dbReference>
<dbReference type="Pfam" id="PF03446">
    <property type="entry name" value="NAD_binding_2"/>
    <property type="match status" value="1"/>
</dbReference>
<dbReference type="RefSeq" id="XP_049136328.1">
    <property type="nucleotide sequence ID" value="XM_049280371.1"/>
</dbReference>
<gene>
    <name evidence="2" type="ORF">CLUP02_01330</name>
</gene>
<dbReference type="InterPro" id="IPR051265">
    <property type="entry name" value="HIBADH-related_NP60_sf"/>
</dbReference>
<reference evidence="2" key="1">
    <citation type="journal article" date="2021" name="Mol. Plant Microbe Interact.">
        <title>Complete Genome Sequence of the Plant-Pathogenic Fungus Colletotrichum lupini.</title>
        <authorList>
            <person name="Baroncelli R."/>
            <person name="Pensec F."/>
            <person name="Da Lio D."/>
            <person name="Boufleur T."/>
            <person name="Vicente I."/>
            <person name="Sarrocco S."/>
            <person name="Picot A."/>
            <person name="Baraldi E."/>
            <person name="Sukno S."/>
            <person name="Thon M."/>
            <person name="Le Floch G."/>
        </authorList>
    </citation>
    <scope>NUCLEOTIDE SEQUENCE</scope>
    <source>
        <strain evidence="2">IMI 504893</strain>
    </source>
</reference>
<proteinExistence type="predicted"/>
<dbReference type="InterPro" id="IPR013328">
    <property type="entry name" value="6PGD_dom2"/>
</dbReference>
<feature type="domain" description="6-phosphogluconate dehydrogenase NADP-binding" evidence="1">
    <location>
        <begin position="145"/>
        <end position="303"/>
    </location>
</feature>
<protein>
    <recommendedName>
        <fullName evidence="1">6-phosphogluconate dehydrogenase NADP-binding domain-containing protein</fullName>
    </recommendedName>
</protein>
<dbReference type="PANTHER" id="PTHR43580:SF8">
    <property type="entry name" value="6-PHOSPHOGLUCONATE DEHYDROGENASE NADP-BINDING DOMAIN-CONTAINING PROTEIN-RELATED"/>
    <property type="match status" value="1"/>
</dbReference>
<evidence type="ECO:0000313" key="2">
    <source>
        <dbReference type="EMBL" id="UQC74678.1"/>
    </source>
</evidence>
<dbReference type="AlphaFoldDB" id="A0A9Q8W8K5"/>
<dbReference type="PANTHER" id="PTHR43580">
    <property type="entry name" value="OXIDOREDUCTASE GLYR1-RELATED"/>
    <property type="match status" value="1"/>
</dbReference>
<evidence type="ECO:0000313" key="3">
    <source>
        <dbReference type="Proteomes" id="UP000830671"/>
    </source>
</evidence>
<sequence>MLGDLITGSATATHVTYSFWPSSACLWESGRDPEFSDGYGRMCLFAEGDFTIFGESGHDFLVVMAKSKQRSEYRKSLKLPSFCGRNDKVLFTPIPSGLDSKYSYCRKSGIISDAVCIDAKASIASLITLDMHTLQSSSQLSFVPKLGWIGLGSMGLNMASNLQKYLSKKQEPNLRFYNRTESRGAPLKELGGTPSNIIDLVSDSDIVFMSLADDSAVASVLDTILEVDHLDSKIIVDTSTIQPSSSVTAKSRLQERGADYIASPVVGASPLAATAQLLWIMAGKETSIDVVRPYVTGVMGKSIIPTGEDVRQASYLKAAANSLSIGMVEVVGVAHTLVEKAGLGVETAEALIKEQIGPVGLMVSNRLTSGAYMPPRGERPWSPAVNGLAAGRQALKSGPQPRLLSLVLQQLEEAVEYAEGIGREIDASAIYGVIRKDAGLSFETEQVKKRDGDIIAVA</sequence>
<name>A0A9Q8W8K5_9PEZI</name>
<dbReference type="KEGG" id="clup:CLUP02_01330"/>
<dbReference type="InterPro" id="IPR006115">
    <property type="entry name" value="6PGDH_NADP-bd"/>
</dbReference>
<dbReference type="Proteomes" id="UP000830671">
    <property type="component" value="Chromosome 1"/>
</dbReference>
<evidence type="ECO:0000259" key="1">
    <source>
        <dbReference type="Pfam" id="PF03446"/>
    </source>
</evidence>
<organism evidence="2 3">
    <name type="scientific">Colletotrichum lupini</name>
    <dbReference type="NCBI Taxonomy" id="145971"/>
    <lineage>
        <taxon>Eukaryota</taxon>
        <taxon>Fungi</taxon>
        <taxon>Dikarya</taxon>
        <taxon>Ascomycota</taxon>
        <taxon>Pezizomycotina</taxon>
        <taxon>Sordariomycetes</taxon>
        <taxon>Hypocreomycetidae</taxon>
        <taxon>Glomerellales</taxon>
        <taxon>Glomerellaceae</taxon>
        <taxon>Colletotrichum</taxon>
        <taxon>Colletotrichum acutatum species complex</taxon>
    </lineage>
</organism>
<dbReference type="GeneID" id="73335381"/>
<dbReference type="Gene3D" id="1.10.1040.10">
    <property type="entry name" value="N-(1-d-carboxylethyl)-l-norvaline Dehydrogenase, domain 2"/>
    <property type="match status" value="1"/>
</dbReference>
<dbReference type="InterPro" id="IPR036291">
    <property type="entry name" value="NAD(P)-bd_dom_sf"/>
</dbReference>
<accession>A0A9Q8W8K5</accession>
<keyword evidence="3" id="KW-1185">Reference proteome</keyword>
<dbReference type="GO" id="GO:0050661">
    <property type="term" value="F:NADP binding"/>
    <property type="evidence" value="ECO:0007669"/>
    <property type="project" value="InterPro"/>
</dbReference>
<dbReference type="Gene3D" id="3.40.50.720">
    <property type="entry name" value="NAD(P)-binding Rossmann-like Domain"/>
    <property type="match status" value="1"/>
</dbReference>
<dbReference type="SUPFAM" id="SSF51735">
    <property type="entry name" value="NAD(P)-binding Rossmann-fold domains"/>
    <property type="match status" value="1"/>
</dbReference>